<evidence type="ECO:0000256" key="2">
    <source>
        <dbReference type="SAM" id="Phobius"/>
    </source>
</evidence>
<feature type="domain" description="SMODS and SLOG-associating 2TM effector" evidence="3">
    <location>
        <begin position="24"/>
        <end position="98"/>
    </location>
</feature>
<accession>A0A6F8YZC4</accession>
<reference evidence="4 5" key="2">
    <citation type="submission" date="2020-03" db="EMBL/GenBank/DDBJ databases">
        <authorList>
            <person name="Ichikawa N."/>
            <person name="Kimura A."/>
            <person name="Kitahashi Y."/>
            <person name="Uohara A."/>
        </authorList>
    </citation>
    <scope>NUCLEOTIDE SEQUENCE [LARGE SCALE GENOMIC DNA]</scope>
    <source>
        <strain evidence="4 5">NBRC 105367</strain>
    </source>
</reference>
<dbReference type="AlphaFoldDB" id="A0A6F8YZC4"/>
<dbReference type="KEGG" id="psuu:Psuf_087290"/>
<feature type="transmembrane region" description="Helical" evidence="2">
    <location>
        <begin position="66"/>
        <end position="86"/>
    </location>
</feature>
<name>A0A6F8YZC4_9ACTN</name>
<proteinExistence type="predicted"/>
<evidence type="ECO:0000313" key="4">
    <source>
        <dbReference type="EMBL" id="BCB91416.1"/>
    </source>
</evidence>
<evidence type="ECO:0000313" key="5">
    <source>
        <dbReference type="Proteomes" id="UP000503011"/>
    </source>
</evidence>
<keyword evidence="5" id="KW-1185">Reference proteome</keyword>
<dbReference type="Pfam" id="PF18183">
    <property type="entry name" value="SLATT_2"/>
    <property type="match status" value="1"/>
</dbReference>
<reference evidence="4 5" key="1">
    <citation type="submission" date="2020-03" db="EMBL/GenBank/DDBJ databases">
        <title>Whole genome shotgun sequence of Phytohabitans suffuscus NBRC 105367.</title>
        <authorList>
            <person name="Komaki H."/>
            <person name="Tamura T."/>
        </authorList>
    </citation>
    <scope>NUCLEOTIDE SEQUENCE [LARGE SCALE GENOMIC DNA]</scope>
    <source>
        <strain evidence="4 5">NBRC 105367</strain>
    </source>
</reference>
<evidence type="ECO:0000256" key="1">
    <source>
        <dbReference type="SAM" id="MobiDB-lite"/>
    </source>
</evidence>
<organism evidence="4 5">
    <name type="scientific">Phytohabitans suffuscus</name>
    <dbReference type="NCBI Taxonomy" id="624315"/>
    <lineage>
        <taxon>Bacteria</taxon>
        <taxon>Bacillati</taxon>
        <taxon>Actinomycetota</taxon>
        <taxon>Actinomycetes</taxon>
        <taxon>Micromonosporales</taxon>
        <taxon>Micromonosporaceae</taxon>
    </lineage>
</organism>
<dbReference type="Proteomes" id="UP000503011">
    <property type="component" value="Chromosome"/>
</dbReference>
<dbReference type="NCBIfam" id="NF033633">
    <property type="entry name" value="SLATT_2"/>
    <property type="match status" value="1"/>
</dbReference>
<keyword evidence="2" id="KW-0812">Transmembrane</keyword>
<gene>
    <name evidence="4" type="ORF">Psuf_087290</name>
</gene>
<protein>
    <recommendedName>
        <fullName evidence="3">SMODS and SLOG-associating 2TM effector domain-containing protein</fullName>
    </recommendedName>
</protein>
<keyword evidence="2" id="KW-1133">Transmembrane helix</keyword>
<dbReference type="InterPro" id="IPR040688">
    <property type="entry name" value="SLATT_2"/>
</dbReference>
<dbReference type="EMBL" id="AP022871">
    <property type="protein sequence ID" value="BCB91416.1"/>
    <property type="molecule type" value="Genomic_DNA"/>
</dbReference>
<feature type="region of interest" description="Disordered" evidence="1">
    <location>
        <begin position="96"/>
        <end position="127"/>
    </location>
</feature>
<keyword evidence="2" id="KW-0472">Membrane</keyword>
<sequence length="127" mass="13482">MVDGMSAPVRRPDDLGLPDLPALTWAPGGLRADLAALRAWAERVADEAVDWYMAEKRLKARWSRRLRSLAIVLATLGGAVPVVALASHRPEYGNWGTCCSPSPPARSPTTGSSGTRRPGCATSPPPP</sequence>
<evidence type="ECO:0000259" key="3">
    <source>
        <dbReference type="Pfam" id="PF18183"/>
    </source>
</evidence>